<dbReference type="InterPro" id="IPR020846">
    <property type="entry name" value="MFS_dom"/>
</dbReference>
<feature type="transmembrane region" description="Helical" evidence="7">
    <location>
        <begin position="7"/>
        <end position="27"/>
    </location>
</feature>
<keyword evidence="2" id="KW-0813">Transport</keyword>
<evidence type="ECO:0000256" key="5">
    <source>
        <dbReference type="ARBA" id="ARBA00022989"/>
    </source>
</evidence>
<feature type="transmembrane region" description="Helical" evidence="7">
    <location>
        <begin position="99"/>
        <end position="120"/>
    </location>
</feature>
<comment type="subcellular location">
    <subcellularLocation>
        <location evidence="1">Cell membrane</location>
        <topology evidence="1">Multi-pass membrane protein</topology>
    </subcellularLocation>
</comment>
<evidence type="ECO:0000313" key="9">
    <source>
        <dbReference type="EMBL" id="WNC16848.1"/>
    </source>
</evidence>
<evidence type="ECO:0000256" key="2">
    <source>
        <dbReference type="ARBA" id="ARBA00022448"/>
    </source>
</evidence>
<feature type="transmembrane region" description="Helical" evidence="7">
    <location>
        <begin position="271"/>
        <end position="287"/>
    </location>
</feature>
<evidence type="ECO:0000256" key="3">
    <source>
        <dbReference type="ARBA" id="ARBA00022475"/>
    </source>
</evidence>
<accession>A0ABY9TAA3</accession>
<dbReference type="EMBL" id="CP134050">
    <property type="protein sequence ID" value="WNC16848.1"/>
    <property type="molecule type" value="Genomic_DNA"/>
</dbReference>
<keyword evidence="10" id="KW-1185">Reference proteome</keyword>
<evidence type="ECO:0000256" key="4">
    <source>
        <dbReference type="ARBA" id="ARBA00022692"/>
    </source>
</evidence>
<evidence type="ECO:0000256" key="1">
    <source>
        <dbReference type="ARBA" id="ARBA00004651"/>
    </source>
</evidence>
<feature type="transmembrane region" description="Helical" evidence="7">
    <location>
        <begin position="202"/>
        <end position="226"/>
    </location>
</feature>
<evidence type="ECO:0000259" key="8">
    <source>
        <dbReference type="PROSITE" id="PS50850"/>
    </source>
</evidence>
<sequence>MTRQQKLLTLNLFLLTFVLGTSEFVMVGLLTEVATDMKIAISVAGSLISAFALSFAIGTPIFTALFSRFSKYPLILALIVVFIIGNMITALSGSYGLLLVSRIITAVVTGVLIALAMAVASETMPLDKRGPVISIIFTGFTVASVLGVPLGTYIGQWGGWHMSYWFTTLLGVVSLVASAATIPRGLQGARSSLKKQIKLFAYPRIVIAFFIPALSIGATYSVYTYLTPLLQDVLFVPARYISLVFLLYGVVSIFSTLIGGKLAARNGLGKIPYVFLAQAVILASLYVSTGSMVGGLVSISFIALVVYLMNSTMQLYFIDWADQHVPEARDLASSLTSVSINVGIAIGSTLGGFVTANIELIDLSWSGGIVAILAALLAFINDRFERRGARNAYKEEDQLRGKTTKEACGSAI</sequence>
<dbReference type="InterPro" id="IPR011701">
    <property type="entry name" value="MFS"/>
</dbReference>
<gene>
    <name evidence="9" type="ORF">RGB73_11190</name>
</gene>
<feature type="transmembrane region" description="Helical" evidence="7">
    <location>
        <begin position="162"/>
        <end position="182"/>
    </location>
</feature>
<feature type="transmembrane region" description="Helical" evidence="7">
    <location>
        <begin position="74"/>
        <end position="93"/>
    </location>
</feature>
<dbReference type="PANTHER" id="PTHR43124">
    <property type="entry name" value="PURINE EFFLUX PUMP PBUE"/>
    <property type="match status" value="1"/>
</dbReference>
<dbReference type="Gene3D" id="1.20.1250.20">
    <property type="entry name" value="MFS general substrate transporter like domains"/>
    <property type="match status" value="1"/>
</dbReference>
<feature type="transmembrane region" description="Helical" evidence="7">
    <location>
        <begin position="238"/>
        <end position="259"/>
    </location>
</feature>
<keyword evidence="4 7" id="KW-0812">Transmembrane</keyword>
<dbReference type="Pfam" id="PF07690">
    <property type="entry name" value="MFS_1"/>
    <property type="match status" value="1"/>
</dbReference>
<reference evidence="9 10" key="1">
    <citation type="submission" date="2023-09" db="EMBL/GenBank/DDBJ databases">
        <title>Complete Genome and Methylome dissection of Bacillus brevis NEB573 original source of BbsI restriction endonuclease.</title>
        <authorList>
            <person name="Fomenkov A."/>
            <person name="Roberts R.D."/>
        </authorList>
    </citation>
    <scope>NUCLEOTIDE SEQUENCE [LARGE SCALE GENOMIC DNA]</scope>
    <source>
        <strain evidence="9 10">NEB573</strain>
    </source>
</reference>
<dbReference type="InterPro" id="IPR050189">
    <property type="entry name" value="MFS_Efflux_Transporters"/>
</dbReference>
<proteinExistence type="predicted"/>
<dbReference type="SUPFAM" id="SSF103473">
    <property type="entry name" value="MFS general substrate transporter"/>
    <property type="match status" value="1"/>
</dbReference>
<evidence type="ECO:0000256" key="6">
    <source>
        <dbReference type="ARBA" id="ARBA00023136"/>
    </source>
</evidence>
<dbReference type="PROSITE" id="PS50850">
    <property type="entry name" value="MFS"/>
    <property type="match status" value="1"/>
</dbReference>
<name>A0ABY9TAA3_BREBE</name>
<feature type="transmembrane region" description="Helical" evidence="7">
    <location>
        <begin position="360"/>
        <end position="380"/>
    </location>
</feature>
<dbReference type="Proteomes" id="UP001256827">
    <property type="component" value="Chromosome"/>
</dbReference>
<evidence type="ECO:0000313" key="10">
    <source>
        <dbReference type="Proteomes" id="UP001256827"/>
    </source>
</evidence>
<keyword evidence="5 7" id="KW-1133">Transmembrane helix</keyword>
<feature type="transmembrane region" description="Helical" evidence="7">
    <location>
        <begin position="331"/>
        <end position="354"/>
    </location>
</feature>
<protein>
    <submittedName>
        <fullName evidence="9">MFS transporter</fullName>
    </submittedName>
</protein>
<organism evidence="9 10">
    <name type="scientific">Brevibacillus brevis</name>
    <name type="common">Bacillus brevis</name>
    <dbReference type="NCBI Taxonomy" id="1393"/>
    <lineage>
        <taxon>Bacteria</taxon>
        <taxon>Bacillati</taxon>
        <taxon>Bacillota</taxon>
        <taxon>Bacilli</taxon>
        <taxon>Bacillales</taxon>
        <taxon>Paenibacillaceae</taxon>
        <taxon>Brevibacillus</taxon>
    </lineage>
</organism>
<dbReference type="RefSeq" id="WP_310771887.1">
    <property type="nucleotide sequence ID" value="NZ_CP134050.1"/>
</dbReference>
<feature type="domain" description="Major facilitator superfamily (MFS) profile" evidence="8">
    <location>
        <begin position="8"/>
        <end position="386"/>
    </location>
</feature>
<feature type="transmembrane region" description="Helical" evidence="7">
    <location>
        <begin position="132"/>
        <end position="156"/>
    </location>
</feature>
<dbReference type="CDD" id="cd17324">
    <property type="entry name" value="MFS_NepI_like"/>
    <property type="match status" value="1"/>
</dbReference>
<feature type="transmembrane region" description="Helical" evidence="7">
    <location>
        <begin position="293"/>
        <end position="310"/>
    </location>
</feature>
<keyword evidence="3" id="KW-1003">Cell membrane</keyword>
<keyword evidence="6 7" id="KW-0472">Membrane</keyword>
<dbReference type="PANTHER" id="PTHR43124:SF8">
    <property type="entry name" value="INNER MEMBRANE TRANSPORT PROTEIN YDHP"/>
    <property type="match status" value="1"/>
</dbReference>
<dbReference type="InterPro" id="IPR036259">
    <property type="entry name" value="MFS_trans_sf"/>
</dbReference>
<evidence type="ECO:0000256" key="7">
    <source>
        <dbReference type="SAM" id="Phobius"/>
    </source>
</evidence>
<feature type="transmembrane region" description="Helical" evidence="7">
    <location>
        <begin position="39"/>
        <end position="62"/>
    </location>
</feature>